<name>A0AAV6IXC6_9ERIC</name>
<reference evidence="2" key="1">
    <citation type="submission" date="2020-08" db="EMBL/GenBank/DDBJ databases">
        <title>Plant Genome Project.</title>
        <authorList>
            <person name="Zhang R.-G."/>
        </authorList>
    </citation>
    <scope>NUCLEOTIDE SEQUENCE</scope>
    <source>
        <strain evidence="2">WSP0</strain>
        <tissue evidence="2">Leaf</tissue>
    </source>
</reference>
<feature type="region of interest" description="Disordered" evidence="1">
    <location>
        <begin position="279"/>
        <end position="306"/>
    </location>
</feature>
<dbReference type="Proteomes" id="UP000823749">
    <property type="component" value="Chromosome 9"/>
</dbReference>
<feature type="region of interest" description="Disordered" evidence="1">
    <location>
        <begin position="1"/>
        <end position="24"/>
    </location>
</feature>
<evidence type="ECO:0000313" key="2">
    <source>
        <dbReference type="EMBL" id="KAG5533466.1"/>
    </source>
</evidence>
<organism evidence="2 3">
    <name type="scientific">Rhododendron griersonianum</name>
    <dbReference type="NCBI Taxonomy" id="479676"/>
    <lineage>
        <taxon>Eukaryota</taxon>
        <taxon>Viridiplantae</taxon>
        <taxon>Streptophyta</taxon>
        <taxon>Embryophyta</taxon>
        <taxon>Tracheophyta</taxon>
        <taxon>Spermatophyta</taxon>
        <taxon>Magnoliopsida</taxon>
        <taxon>eudicotyledons</taxon>
        <taxon>Gunneridae</taxon>
        <taxon>Pentapetalae</taxon>
        <taxon>asterids</taxon>
        <taxon>Ericales</taxon>
        <taxon>Ericaceae</taxon>
        <taxon>Ericoideae</taxon>
        <taxon>Rhodoreae</taxon>
        <taxon>Rhododendron</taxon>
    </lineage>
</organism>
<evidence type="ECO:0000256" key="1">
    <source>
        <dbReference type="SAM" id="MobiDB-lite"/>
    </source>
</evidence>
<comment type="caution">
    <text evidence="2">The sequence shown here is derived from an EMBL/GenBank/DDBJ whole genome shotgun (WGS) entry which is preliminary data.</text>
</comment>
<dbReference type="AlphaFoldDB" id="A0AAV6IXC6"/>
<protein>
    <submittedName>
        <fullName evidence="2">Uncharacterized protein</fullName>
    </submittedName>
</protein>
<evidence type="ECO:0000313" key="3">
    <source>
        <dbReference type="Proteomes" id="UP000823749"/>
    </source>
</evidence>
<keyword evidence="3" id="KW-1185">Reference proteome</keyword>
<sequence length="306" mass="34562">MASMGDQREEIRTKKEVLQRKKRKRLNGVCQDDVDMSGVVGTEKKVQKPQPRVSPMDCRPSVTKKEVRLLVPEDGKMISFDGLRKKSEMARIPCKRVRNICELAVLPCKREGVAHDQLDPPQQHAEDPSLLEQPVPAHKEPTLLEPVDWQNLEVNPAHENFDDSLLLAKRKRLGGENLEDIGVVTQLGKELEDECMGGQQVGRMWRRSVTREEDDEAGRTATPVEAHCRSKRTCRAKSCGTGDSDWARMARDATELWDGHYKSASWGNTVSDIVSALIPREEGKRRRFPQLKQSSEDAESFGGKEE</sequence>
<feature type="compositionally biased region" description="Basic and acidic residues" evidence="1">
    <location>
        <begin position="1"/>
        <end position="19"/>
    </location>
</feature>
<dbReference type="EMBL" id="JACTNZ010000009">
    <property type="protein sequence ID" value="KAG5533466.1"/>
    <property type="molecule type" value="Genomic_DNA"/>
</dbReference>
<gene>
    <name evidence="2" type="ORF">RHGRI_027592</name>
</gene>
<accession>A0AAV6IXC6</accession>
<proteinExistence type="predicted"/>